<evidence type="ECO:0000313" key="2">
    <source>
        <dbReference type="EMBL" id="KAF7276773.1"/>
    </source>
</evidence>
<comment type="caution">
    <text evidence="2">The sequence shown here is derived from an EMBL/GenBank/DDBJ whole genome shotgun (WGS) entry which is preliminary data.</text>
</comment>
<name>A0A834IEZ1_RHYFE</name>
<feature type="non-terminal residue" evidence="2">
    <location>
        <position position="1"/>
    </location>
</feature>
<protein>
    <submittedName>
        <fullName evidence="2">Uncharacterized protein</fullName>
    </submittedName>
</protein>
<sequence length="85" mass="9929">LGARRRLRRHTVRKTPRRQRYNNANYNQKHLISARMAYTRLWGVPATCQMFSLYSPRALERLWGGSLAISSGSSSERRTSSQYEL</sequence>
<organism evidence="2 3">
    <name type="scientific">Rhynchophorus ferrugineus</name>
    <name type="common">Red palm weevil</name>
    <name type="synonym">Curculio ferrugineus</name>
    <dbReference type="NCBI Taxonomy" id="354439"/>
    <lineage>
        <taxon>Eukaryota</taxon>
        <taxon>Metazoa</taxon>
        <taxon>Ecdysozoa</taxon>
        <taxon>Arthropoda</taxon>
        <taxon>Hexapoda</taxon>
        <taxon>Insecta</taxon>
        <taxon>Pterygota</taxon>
        <taxon>Neoptera</taxon>
        <taxon>Endopterygota</taxon>
        <taxon>Coleoptera</taxon>
        <taxon>Polyphaga</taxon>
        <taxon>Cucujiformia</taxon>
        <taxon>Curculionidae</taxon>
        <taxon>Dryophthorinae</taxon>
        <taxon>Rhynchophorus</taxon>
    </lineage>
</organism>
<reference evidence="2" key="1">
    <citation type="submission" date="2020-08" db="EMBL/GenBank/DDBJ databases">
        <title>Genome sequencing and assembly of the red palm weevil Rhynchophorus ferrugineus.</title>
        <authorList>
            <person name="Dias G.B."/>
            <person name="Bergman C.M."/>
            <person name="Manee M."/>
        </authorList>
    </citation>
    <scope>NUCLEOTIDE SEQUENCE</scope>
    <source>
        <strain evidence="2">AA-2017</strain>
        <tissue evidence="2">Whole larva</tissue>
    </source>
</reference>
<dbReference type="Proteomes" id="UP000625711">
    <property type="component" value="Unassembled WGS sequence"/>
</dbReference>
<gene>
    <name evidence="2" type="ORF">GWI33_009837</name>
</gene>
<evidence type="ECO:0000256" key="1">
    <source>
        <dbReference type="SAM" id="MobiDB-lite"/>
    </source>
</evidence>
<feature type="compositionally biased region" description="Basic residues" evidence="1">
    <location>
        <begin position="1"/>
        <end position="20"/>
    </location>
</feature>
<dbReference type="EMBL" id="JAACXV010005578">
    <property type="protein sequence ID" value="KAF7276773.1"/>
    <property type="molecule type" value="Genomic_DNA"/>
</dbReference>
<accession>A0A834IEZ1</accession>
<keyword evidence="3" id="KW-1185">Reference proteome</keyword>
<proteinExistence type="predicted"/>
<dbReference type="AlphaFoldDB" id="A0A834IEZ1"/>
<feature type="region of interest" description="Disordered" evidence="1">
    <location>
        <begin position="1"/>
        <end position="26"/>
    </location>
</feature>
<evidence type="ECO:0000313" key="3">
    <source>
        <dbReference type="Proteomes" id="UP000625711"/>
    </source>
</evidence>